<sequence length="632" mass="72216">MARKTIDAFWNRDNLLNVNGNFEELYGEIGNVDAVVKESERILNEAISINVDSKFINLKSTEINQKNMDVQNQLNNLVIESGNANAEVSQARGSDTTLNSRLANPNYTPIKDEVNRQVISKSMVKRPMVTFIDDDGRLEVLQKWESILQEKGNKLTVALVSSWIENKDANTMSWEDVHRLKNEYGVEFVNHTYEHKHAQQITDDEVDAEFKQNKKILQREGLTHDIIVQPFGENTDSVRRISRNYAKANVSVKEGINTLPLDTFRLFRITLGEDLYTTFEQYKSKLDEAIATNGWIIFKSHSQYTSFNENQQQLIRQIIDYCRANNFIEATMEEGLSDRGNLIDVGDYTTRVQGSDYYILDKEGKIYSNKFGVSYREIGNKGSDVNSPISAFDSGTTLEQVYGSKTAGFPDNKAGTLKTYKANPEYYSFQFYYPYENNDVYKRILDRTTLLWGTFVKQNSDFTVTSIKNSLNNTPALDFSLGTTKEIVQTINATGFPENVAGTLETNRLHPISYSYQLYYVYNNNHVYKRFYNSTNNWTSWERIDNTKFNISLRESVNVLIPSNSIKHVNIPLDGITNYDNVVVTPSSGIEEGLMFNGCISSNNNIRLTLFNTTANDITTNRPYKIDIIKNS</sequence>
<dbReference type="Gene3D" id="3.20.20.370">
    <property type="entry name" value="Glycoside hydrolase/deacetylase"/>
    <property type="match status" value="1"/>
</dbReference>
<dbReference type="EMBL" id="JAGXBM010000001">
    <property type="protein sequence ID" value="MBS3696022.1"/>
    <property type="molecule type" value="Genomic_DNA"/>
</dbReference>
<evidence type="ECO:0000259" key="2">
    <source>
        <dbReference type="Pfam" id="PF01522"/>
    </source>
</evidence>
<dbReference type="InterPro" id="IPR002509">
    <property type="entry name" value="NODB_dom"/>
</dbReference>
<name>A0ABS5ML82_9STAP</name>
<dbReference type="SUPFAM" id="SSF88713">
    <property type="entry name" value="Glycoside hydrolase/deacetylase"/>
    <property type="match status" value="1"/>
</dbReference>
<dbReference type="Proteomes" id="UP000681586">
    <property type="component" value="Unassembled WGS sequence"/>
</dbReference>
<keyword evidence="1" id="KW-0732">Signal</keyword>
<keyword evidence="4" id="KW-1185">Reference proteome</keyword>
<feature type="domain" description="NodB homology" evidence="2">
    <location>
        <begin position="127"/>
        <end position="245"/>
    </location>
</feature>
<gene>
    <name evidence="3" type="ORF">JJQ58_00830</name>
</gene>
<reference evidence="3 4" key="1">
    <citation type="submission" date="2021-05" db="EMBL/GenBank/DDBJ databases">
        <title>Staphylococcus fleurettii isolated from lake water in First Nation community in Manitoba, Canada.</title>
        <authorList>
            <person name="Bashar S."/>
            <person name="Murdock A."/>
            <person name="Patidar R."/>
            <person name="Golding G."/>
            <person name="Farenhorst A."/>
            <person name="Kumar A."/>
        </authorList>
    </citation>
    <scope>NUCLEOTIDE SEQUENCE [LARGE SCALE GENOMIC DNA]</scope>
    <source>
        <strain evidence="3 4">SF002</strain>
    </source>
</reference>
<dbReference type="PANTHER" id="PTHR34216">
    <property type="match status" value="1"/>
</dbReference>
<organism evidence="3 4">
    <name type="scientific">Mammaliicoccus fleurettii</name>
    <dbReference type="NCBI Taxonomy" id="150056"/>
    <lineage>
        <taxon>Bacteria</taxon>
        <taxon>Bacillati</taxon>
        <taxon>Bacillota</taxon>
        <taxon>Bacilli</taxon>
        <taxon>Bacillales</taxon>
        <taxon>Staphylococcaceae</taxon>
        <taxon>Mammaliicoccus</taxon>
    </lineage>
</organism>
<dbReference type="PANTHER" id="PTHR34216:SF7">
    <property type="entry name" value="POLY-BETA-1,6-N-ACETYL-D-GLUCOSAMINE N-DEACETYLASE"/>
    <property type="match status" value="1"/>
</dbReference>
<dbReference type="RefSeq" id="WP_203153408.1">
    <property type="nucleotide sequence ID" value="NZ_JAEPSA010000003.1"/>
</dbReference>
<dbReference type="CDD" id="cd19958">
    <property type="entry name" value="pyocin_knob"/>
    <property type="match status" value="1"/>
</dbReference>
<evidence type="ECO:0000313" key="3">
    <source>
        <dbReference type="EMBL" id="MBS3696022.1"/>
    </source>
</evidence>
<dbReference type="Pfam" id="PF01522">
    <property type="entry name" value="Polysacc_deac_1"/>
    <property type="match status" value="1"/>
</dbReference>
<protein>
    <submittedName>
        <fullName evidence="3">Polysaccharide deacetylase family protein</fullName>
    </submittedName>
</protein>
<dbReference type="InterPro" id="IPR051398">
    <property type="entry name" value="Polysacch_Deacetylase"/>
</dbReference>
<proteinExistence type="predicted"/>
<accession>A0ABS5ML82</accession>
<comment type="caution">
    <text evidence="3">The sequence shown here is derived from an EMBL/GenBank/DDBJ whole genome shotgun (WGS) entry which is preliminary data.</text>
</comment>
<evidence type="ECO:0000256" key="1">
    <source>
        <dbReference type="ARBA" id="ARBA00022729"/>
    </source>
</evidence>
<dbReference type="InterPro" id="IPR011330">
    <property type="entry name" value="Glyco_hydro/deAcase_b/a-brl"/>
</dbReference>
<evidence type="ECO:0000313" key="4">
    <source>
        <dbReference type="Proteomes" id="UP000681586"/>
    </source>
</evidence>